<feature type="domain" description="Glucosamine/galactosamine-6-phosphate isomerase" evidence="2">
    <location>
        <begin position="10"/>
        <end position="137"/>
    </location>
</feature>
<evidence type="ECO:0000259" key="2">
    <source>
        <dbReference type="Pfam" id="PF01182"/>
    </source>
</evidence>
<dbReference type="EMBL" id="LR131271">
    <property type="protein sequence ID" value="VDR24446.1"/>
    <property type="molecule type" value="Genomic_DNA"/>
</dbReference>
<keyword evidence="1 3" id="KW-0378">Hydrolase</keyword>
<dbReference type="GO" id="GO:0005829">
    <property type="term" value="C:cytosol"/>
    <property type="evidence" value="ECO:0007669"/>
    <property type="project" value="TreeGrafter"/>
</dbReference>
<dbReference type="PANTHER" id="PTHR11280:SF5">
    <property type="entry name" value="GLUCOSAMINE-6-PHOSPHATE ISOMERASE"/>
    <property type="match status" value="1"/>
</dbReference>
<evidence type="ECO:0000313" key="4">
    <source>
        <dbReference type="Proteomes" id="UP000274346"/>
    </source>
</evidence>
<sequence>MQQQIILPLAVTPDRYISFASDRADEEECERVVEQIARCGGLDLCLLGIGKNGHLGLNEPDDFLEPACHITYLDERTRLHDMLKQASAPVEQGVTLGLRDILAAKEVLLLVAGEGKQQAFAAFREGKVSTRVPASFLWLHPQATCLYCAM</sequence>
<dbReference type="AlphaFoldDB" id="A0A3P8M009"/>
<dbReference type="PANTHER" id="PTHR11280">
    <property type="entry name" value="GLUCOSAMINE-6-PHOSPHATE ISOMERASE"/>
    <property type="match status" value="1"/>
</dbReference>
<dbReference type="GO" id="GO:0004342">
    <property type="term" value="F:glucosamine-6-phosphate deaminase activity"/>
    <property type="evidence" value="ECO:0007669"/>
    <property type="project" value="UniProtKB-EC"/>
</dbReference>
<evidence type="ECO:0000313" key="3">
    <source>
        <dbReference type="EMBL" id="VDR24446.1"/>
    </source>
</evidence>
<dbReference type="EC" id="3.5.99.6" evidence="3"/>
<dbReference type="GO" id="GO:0006046">
    <property type="term" value="P:N-acetylglucosamine catabolic process"/>
    <property type="evidence" value="ECO:0007669"/>
    <property type="project" value="TreeGrafter"/>
</dbReference>
<accession>A0A3P8M009</accession>
<dbReference type="PROSITE" id="PS01161">
    <property type="entry name" value="GLC_GALNAC_ISOMERASE"/>
    <property type="match status" value="1"/>
</dbReference>
<dbReference type="Proteomes" id="UP000274346">
    <property type="component" value="Chromosome"/>
</dbReference>
<dbReference type="SUPFAM" id="SSF100950">
    <property type="entry name" value="NagB/RpiA/CoA transferase-like"/>
    <property type="match status" value="1"/>
</dbReference>
<dbReference type="InterPro" id="IPR004547">
    <property type="entry name" value="Glucosamine6P_isomerase"/>
</dbReference>
<dbReference type="InterPro" id="IPR037171">
    <property type="entry name" value="NagB/RpiA_transferase-like"/>
</dbReference>
<organism evidence="3 4">
    <name type="scientific">Raoultella terrigena</name>
    <name type="common">Klebsiella terrigena</name>
    <dbReference type="NCBI Taxonomy" id="577"/>
    <lineage>
        <taxon>Bacteria</taxon>
        <taxon>Pseudomonadati</taxon>
        <taxon>Pseudomonadota</taxon>
        <taxon>Gammaproteobacteria</taxon>
        <taxon>Enterobacterales</taxon>
        <taxon>Enterobacteriaceae</taxon>
        <taxon>Klebsiella/Raoultella group</taxon>
        <taxon>Raoultella</taxon>
    </lineage>
</organism>
<dbReference type="GO" id="GO:0005975">
    <property type="term" value="P:carbohydrate metabolic process"/>
    <property type="evidence" value="ECO:0007669"/>
    <property type="project" value="InterPro"/>
</dbReference>
<dbReference type="GO" id="GO:0042802">
    <property type="term" value="F:identical protein binding"/>
    <property type="evidence" value="ECO:0007669"/>
    <property type="project" value="TreeGrafter"/>
</dbReference>
<dbReference type="GO" id="GO:0006043">
    <property type="term" value="P:glucosamine catabolic process"/>
    <property type="evidence" value="ECO:0007669"/>
    <property type="project" value="TreeGrafter"/>
</dbReference>
<dbReference type="InterPro" id="IPR006148">
    <property type="entry name" value="Glc/Gal-6P_isomerase"/>
</dbReference>
<dbReference type="InterPro" id="IPR018321">
    <property type="entry name" value="Glucosamine6P_isomerase_CS"/>
</dbReference>
<dbReference type="Pfam" id="PF01182">
    <property type="entry name" value="Glucosamine_iso"/>
    <property type="match status" value="1"/>
</dbReference>
<evidence type="ECO:0000256" key="1">
    <source>
        <dbReference type="ARBA" id="ARBA00022801"/>
    </source>
</evidence>
<dbReference type="GO" id="GO:0019262">
    <property type="term" value="P:N-acetylneuraminate catabolic process"/>
    <property type="evidence" value="ECO:0007669"/>
    <property type="project" value="TreeGrafter"/>
</dbReference>
<dbReference type="KEGG" id="rtg:NCTC13098_00739"/>
<protein>
    <submittedName>
        <fullName evidence="3">Glucosamine-6-phosphate deaminase 1</fullName>
        <ecNumber evidence="3">3.5.99.6</ecNumber>
    </submittedName>
</protein>
<proteinExistence type="predicted"/>
<reference evidence="3 4" key="1">
    <citation type="submission" date="2018-12" db="EMBL/GenBank/DDBJ databases">
        <authorList>
            <consortium name="Pathogen Informatics"/>
        </authorList>
    </citation>
    <scope>NUCLEOTIDE SEQUENCE [LARGE SCALE GENOMIC DNA]</scope>
    <source>
        <strain evidence="3 4">NCTC13098</strain>
    </source>
</reference>
<dbReference type="Gene3D" id="3.40.50.1360">
    <property type="match status" value="1"/>
</dbReference>
<gene>
    <name evidence="3" type="primary">nagB_1</name>
    <name evidence="3" type="ORF">NCTC13098_00739</name>
</gene>
<name>A0A3P8M009_RAOTE</name>